<proteinExistence type="predicted"/>
<sequence>MIVLYAVAMCFYGAGIVTAVPIWYLMITKQFLHTNFRTLVFIITVGGHCACLLTYVTFLCQWSGYKNKASSSFSLECSISNRKECKFINYWSSPPTL</sequence>
<keyword evidence="1" id="KW-0472">Membrane</keyword>
<dbReference type="Proteomes" id="UP000252519">
    <property type="component" value="Unassembled WGS sequence"/>
</dbReference>
<name>A0A368GYI7_ANCCA</name>
<organism evidence="2 3">
    <name type="scientific">Ancylostoma caninum</name>
    <name type="common">Dog hookworm</name>
    <dbReference type="NCBI Taxonomy" id="29170"/>
    <lineage>
        <taxon>Eukaryota</taxon>
        <taxon>Metazoa</taxon>
        <taxon>Ecdysozoa</taxon>
        <taxon>Nematoda</taxon>
        <taxon>Chromadorea</taxon>
        <taxon>Rhabditida</taxon>
        <taxon>Rhabditina</taxon>
        <taxon>Rhabditomorpha</taxon>
        <taxon>Strongyloidea</taxon>
        <taxon>Ancylostomatidae</taxon>
        <taxon>Ancylostomatinae</taxon>
        <taxon>Ancylostoma</taxon>
    </lineage>
</organism>
<keyword evidence="3" id="KW-1185">Reference proteome</keyword>
<dbReference type="AlphaFoldDB" id="A0A368GYI7"/>
<keyword evidence="1" id="KW-1133">Transmembrane helix</keyword>
<accession>A0A368GYI7</accession>
<dbReference type="EMBL" id="JOJR01000052">
    <property type="protein sequence ID" value="RCN48075.1"/>
    <property type="molecule type" value="Genomic_DNA"/>
</dbReference>
<keyword evidence="1" id="KW-0812">Transmembrane</keyword>
<feature type="transmembrane region" description="Helical" evidence="1">
    <location>
        <begin position="39"/>
        <end position="58"/>
    </location>
</feature>
<reference evidence="2 3" key="1">
    <citation type="submission" date="2014-10" db="EMBL/GenBank/DDBJ databases">
        <title>Draft genome of the hookworm Ancylostoma caninum.</title>
        <authorList>
            <person name="Mitreva M."/>
        </authorList>
    </citation>
    <scope>NUCLEOTIDE SEQUENCE [LARGE SCALE GENOMIC DNA]</scope>
    <source>
        <strain evidence="2 3">Baltimore</strain>
    </source>
</reference>
<evidence type="ECO:0000313" key="2">
    <source>
        <dbReference type="EMBL" id="RCN48075.1"/>
    </source>
</evidence>
<evidence type="ECO:0000313" key="3">
    <source>
        <dbReference type="Proteomes" id="UP000252519"/>
    </source>
</evidence>
<feature type="transmembrane region" description="Helical" evidence="1">
    <location>
        <begin position="6"/>
        <end position="27"/>
    </location>
</feature>
<comment type="caution">
    <text evidence="2">The sequence shown here is derived from an EMBL/GenBank/DDBJ whole genome shotgun (WGS) entry which is preliminary data.</text>
</comment>
<evidence type="ECO:0000256" key="1">
    <source>
        <dbReference type="SAM" id="Phobius"/>
    </source>
</evidence>
<gene>
    <name evidence="2" type="ORF">ANCCAN_05901</name>
</gene>
<protein>
    <submittedName>
        <fullName evidence="2">Uncharacterized protein</fullName>
    </submittedName>
</protein>